<reference evidence="3 4" key="1">
    <citation type="submission" date="2020-03" db="EMBL/GenBank/DDBJ databases">
        <title>Nocardioides sp. nov., isolated from fish.</title>
        <authorList>
            <person name="Hyun D.-W."/>
            <person name="Bae J.-W."/>
        </authorList>
    </citation>
    <scope>NUCLEOTIDE SEQUENCE [LARGE SCALE GENOMIC DNA]</scope>
    <source>
        <strain evidence="3 4">HDW12A</strain>
    </source>
</reference>
<feature type="transmembrane region" description="Helical" evidence="2">
    <location>
        <begin position="109"/>
        <end position="126"/>
    </location>
</feature>
<accession>A0A6G7YGF6</accession>
<proteinExistence type="predicted"/>
<keyword evidence="2" id="KW-1133">Transmembrane helix</keyword>
<feature type="transmembrane region" description="Helical" evidence="2">
    <location>
        <begin position="20"/>
        <end position="40"/>
    </location>
</feature>
<keyword evidence="4" id="KW-1185">Reference proteome</keyword>
<keyword evidence="2" id="KW-0472">Membrane</keyword>
<dbReference type="RefSeq" id="WP_166318155.1">
    <property type="nucleotide sequence ID" value="NZ_CP049866.1"/>
</dbReference>
<dbReference type="Proteomes" id="UP000502035">
    <property type="component" value="Chromosome"/>
</dbReference>
<sequence length="212" mass="22358">MTAYEAELAKRTPGLYSRYIGAMLYFMGAALIAGAVVHYPIDPLQYTVICIVGAFVFLLGTIVNEFILATERPNARQALGLVAFSLLLSFGVGMVGGGIQHFTQFPERSAMMTPIGLVMSFAAFIAKDNDGRWRHAFSLFGAGVLLVAGLTWVGMTAIGTTIDSEGHSHGGDSTSNAPEAPAEAPAGEDHTGHEPNQAPAEPADDGHTSHSH</sequence>
<evidence type="ECO:0000313" key="3">
    <source>
        <dbReference type="EMBL" id="QIK75756.1"/>
    </source>
</evidence>
<feature type="transmembrane region" description="Helical" evidence="2">
    <location>
        <begin position="138"/>
        <end position="158"/>
    </location>
</feature>
<feature type="region of interest" description="Disordered" evidence="1">
    <location>
        <begin position="163"/>
        <end position="212"/>
    </location>
</feature>
<dbReference type="KEGG" id="npi:G7071_10180"/>
<dbReference type="EMBL" id="CP049866">
    <property type="protein sequence ID" value="QIK75756.1"/>
    <property type="molecule type" value="Genomic_DNA"/>
</dbReference>
<evidence type="ECO:0000313" key="4">
    <source>
        <dbReference type="Proteomes" id="UP000502035"/>
    </source>
</evidence>
<protein>
    <submittedName>
        <fullName evidence="3">Uncharacterized protein</fullName>
    </submittedName>
</protein>
<evidence type="ECO:0000256" key="1">
    <source>
        <dbReference type="SAM" id="MobiDB-lite"/>
    </source>
</evidence>
<gene>
    <name evidence="3" type="ORF">G7071_10180</name>
</gene>
<keyword evidence="2" id="KW-0812">Transmembrane</keyword>
<feature type="transmembrane region" description="Helical" evidence="2">
    <location>
        <begin position="46"/>
        <end position="67"/>
    </location>
</feature>
<evidence type="ECO:0000256" key="2">
    <source>
        <dbReference type="SAM" id="Phobius"/>
    </source>
</evidence>
<dbReference type="AlphaFoldDB" id="A0A6G7YGF6"/>
<organism evidence="3 4">
    <name type="scientific">Nocardioides piscis</name>
    <dbReference type="NCBI Taxonomy" id="2714938"/>
    <lineage>
        <taxon>Bacteria</taxon>
        <taxon>Bacillati</taxon>
        <taxon>Actinomycetota</taxon>
        <taxon>Actinomycetes</taxon>
        <taxon>Propionibacteriales</taxon>
        <taxon>Nocardioidaceae</taxon>
        <taxon>Nocardioides</taxon>
    </lineage>
</organism>
<name>A0A6G7YGF6_9ACTN</name>
<feature type="transmembrane region" description="Helical" evidence="2">
    <location>
        <begin position="79"/>
        <end position="103"/>
    </location>
</feature>